<organism evidence="2 3">
    <name type="scientific">Coemansia reversa (strain ATCC 12441 / NRRL 1564)</name>
    <dbReference type="NCBI Taxonomy" id="763665"/>
    <lineage>
        <taxon>Eukaryota</taxon>
        <taxon>Fungi</taxon>
        <taxon>Fungi incertae sedis</taxon>
        <taxon>Zoopagomycota</taxon>
        <taxon>Kickxellomycotina</taxon>
        <taxon>Kickxellomycetes</taxon>
        <taxon>Kickxellales</taxon>
        <taxon>Kickxellaceae</taxon>
        <taxon>Coemansia</taxon>
    </lineage>
</organism>
<evidence type="ECO:0000313" key="2">
    <source>
        <dbReference type="EMBL" id="PIA14530.1"/>
    </source>
</evidence>
<proteinExistence type="predicted"/>
<feature type="region of interest" description="Disordered" evidence="1">
    <location>
        <begin position="21"/>
        <end position="66"/>
    </location>
</feature>
<protein>
    <submittedName>
        <fullName evidence="2">Uncharacterized protein</fullName>
    </submittedName>
</protein>
<feature type="compositionally biased region" description="Low complexity" evidence="1">
    <location>
        <begin position="26"/>
        <end position="54"/>
    </location>
</feature>
<evidence type="ECO:0000256" key="1">
    <source>
        <dbReference type="SAM" id="MobiDB-lite"/>
    </source>
</evidence>
<evidence type="ECO:0000313" key="3">
    <source>
        <dbReference type="Proteomes" id="UP000242474"/>
    </source>
</evidence>
<sequence length="226" mass="25067">MSYSDTSISFTEHLDIPNSRNHYYHSSSSRSSSPSPSLSTPPSTPPSTLSSLLPSPSPSPSPLPLPFDISQLVTDEDFEYVGDIVVDGTSNDDTVSKANLIAQKVVYIWIGEFTVKVSLETVFYTLLCNVHEKLQELLEEAVRIFIEKNPGYERDAPKEPKFTQFYDNGNCEGTEMKEYVSPEDCGNMLSIEINEQIISRTVSGDIQLALITLVNENFPGSENSQN</sequence>
<dbReference type="Proteomes" id="UP000242474">
    <property type="component" value="Unassembled WGS sequence"/>
</dbReference>
<accession>A0A2G5B698</accession>
<gene>
    <name evidence="2" type="ORF">COEREDRAFT_88627</name>
</gene>
<keyword evidence="3" id="KW-1185">Reference proteome</keyword>
<feature type="compositionally biased region" description="Pro residues" evidence="1">
    <location>
        <begin position="55"/>
        <end position="65"/>
    </location>
</feature>
<dbReference type="AlphaFoldDB" id="A0A2G5B698"/>
<reference evidence="2 3" key="1">
    <citation type="journal article" date="2015" name="Genome Biol. Evol.">
        <title>Phylogenomic analyses indicate that early fungi evolved digesting cell walls of algal ancestors of land plants.</title>
        <authorList>
            <person name="Chang Y."/>
            <person name="Wang S."/>
            <person name="Sekimoto S."/>
            <person name="Aerts A.L."/>
            <person name="Choi C."/>
            <person name="Clum A."/>
            <person name="LaButti K.M."/>
            <person name="Lindquist E.A."/>
            <person name="Yee Ngan C."/>
            <person name="Ohm R.A."/>
            <person name="Salamov A.A."/>
            <person name="Grigoriev I.V."/>
            <person name="Spatafora J.W."/>
            <person name="Berbee M.L."/>
        </authorList>
    </citation>
    <scope>NUCLEOTIDE SEQUENCE [LARGE SCALE GENOMIC DNA]</scope>
    <source>
        <strain evidence="2 3">NRRL 1564</strain>
    </source>
</reference>
<dbReference type="EMBL" id="KZ303516">
    <property type="protein sequence ID" value="PIA14530.1"/>
    <property type="molecule type" value="Genomic_DNA"/>
</dbReference>
<name>A0A2G5B698_COERN</name>